<evidence type="ECO:0000256" key="5">
    <source>
        <dbReference type="ARBA" id="ARBA00023157"/>
    </source>
</evidence>
<dbReference type="NCBIfam" id="TIGR04183">
    <property type="entry name" value="Por_Secre_tail"/>
    <property type="match status" value="1"/>
</dbReference>
<dbReference type="EMBL" id="QRNO01000004">
    <property type="protein sequence ID" value="RHK52662.1"/>
    <property type="molecule type" value="Genomic_DNA"/>
</dbReference>
<keyword evidence="3" id="KW-0732">Signal</keyword>
<dbReference type="SMART" id="SM00560">
    <property type="entry name" value="LamGL"/>
    <property type="match status" value="2"/>
</dbReference>
<feature type="domain" description="LamG-like jellyroll fold" evidence="7">
    <location>
        <begin position="380"/>
        <end position="496"/>
    </location>
</feature>
<evidence type="ECO:0000313" key="8">
    <source>
        <dbReference type="EMBL" id="RHK52662.1"/>
    </source>
</evidence>
<accession>A0A415GR76</accession>
<dbReference type="GO" id="GO:0005975">
    <property type="term" value="P:carbohydrate metabolic process"/>
    <property type="evidence" value="ECO:0007669"/>
    <property type="project" value="UniProtKB-ARBA"/>
</dbReference>
<keyword evidence="4" id="KW-0106">Calcium</keyword>
<evidence type="ECO:0000313" key="9">
    <source>
        <dbReference type="Proteomes" id="UP000286598"/>
    </source>
</evidence>
<evidence type="ECO:0000256" key="4">
    <source>
        <dbReference type="ARBA" id="ARBA00022837"/>
    </source>
</evidence>
<dbReference type="OrthoDB" id="976756at2"/>
<evidence type="ECO:0000259" key="7">
    <source>
        <dbReference type="SMART" id="SM00560"/>
    </source>
</evidence>
<comment type="caution">
    <text evidence="8">The sequence shown here is derived from an EMBL/GenBank/DDBJ whole genome shotgun (WGS) entry which is preliminary data.</text>
</comment>
<dbReference type="SUPFAM" id="SSF49899">
    <property type="entry name" value="Concanavalin A-like lectins/glucanases"/>
    <property type="match status" value="3"/>
</dbReference>
<dbReference type="InterPro" id="IPR051360">
    <property type="entry name" value="Neuronal_Pentraxin_Related"/>
</dbReference>
<dbReference type="PANTHER" id="PTHR19277:SF125">
    <property type="entry name" value="B6"/>
    <property type="match status" value="1"/>
</dbReference>
<dbReference type="Gene3D" id="2.60.120.200">
    <property type="match status" value="3"/>
</dbReference>
<dbReference type="PANTHER" id="PTHR19277">
    <property type="entry name" value="PENTRAXIN"/>
    <property type="match status" value="1"/>
</dbReference>
<proteinExistence type="predicted"/>
<dbReference type="Pfam" id="PF13385">
    <property type="entry name" value="Laminin_G_3"/>
    <property type="match status" value="3"/>
</dbReference>
<keyword evidence="2" id="KW-0479">Metal-binding</keyword>
<reference evidence="8 9" key="1">
    <citation type="submission" date="2018-08" db="EMBL/GenBank/DDBJ databases">
        <title>A genome reference for cultivated species of the human gut microbiota.</title>
        <authorList>
            <person name="Zou Y."/>
            <person name="Xue W."/>
            <person name="Luo G."/>
        </authorList>
    </citation>
    <scope>NUCLEOTIDE SEQUENCE [LARGE SCALE GENOMIC DNA]</scope>
    <source>
        <strain evidence="8 9">AF42-9</strain>
    </source>
</reference>
<evidence type="ECO:0000256" key="2">
    <source>
        <dbReference type="ARBA" id="ARBA00022723"/>
    </source>
</evidence>
<dbReference type="InterPro" id="IPR006558">
    <property type="entry name" value="LamG-like"/>
</dbReference>
<dbReference type="InterPro" id="IPR013783">
    <property type="entry name" value="Ig-like_fold"/>
</dbReference>
<dbReference type="GO" id="GO:0004553">
    <property type="term" value="F:hydrolase activity, hydrolyzing O-glycosyl compounds"/>
    <property type="evidence" value="ECO:0007669"/>
    <property type="project" value="UniProtKB-ARBA"/>
</dbReference>
<keyword evidence="5" id="KW-1015">Disulfide bond</keyword>
<dbReference type="InterPro" id="IPR026444">
    <property type="entry name" value="Secre_tail"/>
</dbReference>
<sequence>MRPAYPQLKEIEAKYDVVTRKVKVSWFISNAPTLNCVEDDMLLTVNSKDNETNIPQPQLPYVEKIKYLGGKTEYSYELEVPLGKSYDYEFVVKRSHTSNNEVWNNEFSKKTYLKASAKHRNVTAGSVHASLSADNKTVTVTWSTNGDVWSTGTKAVLTRVNVTNNTVDNIELTKEEFLSGKYEDNMVIACNEYRYRLAVKPAEAYGTLPAVEAPEAIMPTSIGNLVAFTAGKGYYSDRIELAWSSHGNFERFVINRKEHGAPDTDYKQIAVTEGNEAQNDYYYNDVNAIPGVIYDYRIKGQVMCSGNLLESNEVLTDVGFRTPTGDIYGRVTFESGQAVSGAKVSAEPTEGSGVPGKSYVFSGASNLTVDNDQLLKDATQAATLQAWVRADKEGTIIEKPGMYKLAYNDKKIEFSVGSQTLKTPKKLSDYASASQFVHLSAVASDTHLYIYINGEAVAEAERTDPLTGNDNKVVMGEGFKGTIDEVRLWNKALSAETIAADYNRYLVGNEDGLQAYYTFDYSVDNAFYDISYKGTKYNMNHGVASNVQVSSSDIPTSAQLSYSSYTAVDGSYQIRALPYTGNGTTYMIVPTLGIHQFASAKELRLINSQTQSHTVNFTDKSSFNVSGKVMYKGGNVPVEGVSFAVDGVTVMDGKSNIVKTDAHGQFTISVPVGQHEVKAVLANHTFENGGKLTNSDGTDRNYQDMLTGIELYDETTVRYIGRVAGGTKQEAFPVGHSLSKNNLADDVRIELTYQNEAYKMTATPRSTTLNHFKGAYVSKQHENRVEYDGNKITIYPDAETGEFFADLIPEKYKINVVVPGHENIPGNGEELNLSNEFVKQNEVNEYVDSVSTQGKYINCSDTVFYNKKQQFIKRYTPSILVKEKVKGKLQDFFGKEELTVATLDQTKNKIKTYNPDNAAQPYTLGMPVYEQGQYVTYQITTAEVYEYKDKDGRRKEGVKEDIVPTTEAKLSFSRGDLAYGTQENITTNDKGQAEWTFQVNNPEMTSALRSAAIDMTYNENSESTSTTTINWKEGFDGKGNTKVIVVGAKTMGSDFVTNGPDKVLFVLRDPPGSNSYAYLEKGVKVTTTSTYEGKFTNEGVVDWQAKIGAKTITFSGIGAGVVTQNDLKNEYSVGLSHTETIGGTNSDTKTVTTTTRVETSSDPQYVGADGDLYVGFSTNIGVGKTENIGVTTRDMYLANPTGYELFGSVTPESNEYLLVKTNGLGLSQKYGTLFIYPQVHIEQVLLPKLEEVRNSVLHQQSEAVDFQAMADNTKVPVYVSKLAADDPNYGKSNNDKVFNGANADTPTDGPSYKIYTPNGQILKEDTIMFLNQSIENWKTQLRNNEEQKVKAELMQNHSFQGGASYEYSEEYEVGRSETTSFNLLLGVQFTTNKGWTVNSSTGMVVTIDEKFYTEHGGEFTTEETARHCKGYVLAEEGSDYLSVDVCREAGYKDGDQYINYKDMKNEEGQTFSTFIFKTRGGATSCPYEGEYKTKYYEPGQHVIDEATVQMEVPEITVEKDFVENVPSGKSAYFTLYLRNNSESQDDNWYNLVIDDGSNPNGAQLLMDGAPIGNGRALLVPAGGTLTKTLEVRKGSVMNYDNLRLMLQSQCQCDPTDFQGDIYDDVTFSVHFTPSATDVKLKKPTDNWTYNTKLPTAEVNGVQKHYMDVVIDGFDVNYDNFHRIMLQYKPSSGSDNDWTTLMSYYDDETLYDQAVKNGMNAEMIKAADAGTIKYRWFMDDQQDQRYDLRTVGTSMINNEEVYNYSAVHSGIKDMYNPRLFGSAQPANGVLTVNDEVMLRFNEPIADGLLTDNNFSVTGVRNGAQTDHSVSVRLDGKNDVLVSEFQRNWSGKNLTIEMWTLADKPQDAVLFSQGNANNAIELATTSDNRLKVKVAEKTIVSDKAFDYEQGTWAHVALVYNNEGNVSAYYNYEQLISAAEVGEYNGEGAYVFGASVDGSGHFAGKMHGARIWDKVMTPARLQTNSLTMLSGAESNLIAYYPMWEAKGSVLADKAHGANLEMRGGEWANPEGRAAAFNGKDQYVKLSSGSSCVVDSSMDYTIETWFKADEAQQTTTIISNGRGDGEEMGGSLNLFALNLEEGRLVFHNNGVRVACDGSFADNDWHHVAVAVNRTSGRGQIYVDGKLNTYFEAADLGGIAAAYIHLGARVWTPADNLQQERADNFFKGEIDEVRVWNLYKSETLVENGNSNRLDGAEKGLLAYYPFETYTEWQGVKELQFSLMDQKQQADPTQKVPDAVVVGDDVETKASAPVKAKGPESKLLYDFVVNNDALIINLKEPYERIEKTIVKFTVDGVRDKNGNEILSPITWSAYIDRNQLKWSDRALTVVKKLNEEKTIKVKALNKGGSIEHFTVENLPSWLEAEPASGTIDPTASEDIVLTIDPSLNIGTYDETLYLRGDNNVVEALQLTVKVEGEKPEWTVNAADFKYNMSVFGKLYINKVYSSDDEDMLAAFSGGKCVGVCNNRYYKQNDMYYAMLTVYSNDVNGSDLEFRIWDASTGQTYIAQSEKPISFENNAVVGSPSQPVLFTAKDYRVQNITLNEGWTWISTNIASDKLSDLNKLLADGKWTSDDQVKSEQYGFASWTKRNGWVGQLTEIDNDQMYLVHSSAPQNLHISGPAVDPTSHKLTIRGAKEDGTPRWNYISYLPSDNFTLKEALAGYDAKEGDIVKSQTQMAMYSGNLGWIGSLTYMENGKGYMLQRQSQDDAQLQYPSKTSVGRKAKAAMAAAKNADGTNAYFPYSANMTAVVEVEGVSLQQGDRLVSYVAGEPRGYAEGITLPDGRTIFMLAIGGDKPEAVDVTVERDGDVVAKAPSVISYAANSNVGTINEPMHISFLGTDGGLYVYPSPFYSQLKIRAMVDRDAYADVYVTDMSGKRVVAWNDCNAGGNVDITWNAGNTVPSGVYIVSISVDGNVYSMKAIKK</sequence>
<gene>
    <name evidence="8" type="ORF">DW060_01675</name>
</gene>
<dbReference type="Gene3D" id="2.60.40.10">
    <property type="entry name" value="Immunoglobulins"/>
    <property type="match status" value="1"/>
</dbReference>
<dbReference type="InterPro" id="IPR013320">
    <property type="entry name" value="ConA-like_dom_sf"/>
</dbReference>
<evidence type="ECO:0000256" key="3">
    <source>
        <dbReference type="ARBA" id="ARBA00022729"/>
    </source>
</evidence>
<feature type="domain" description="LamG-like jellyroll fold" evidence="7">
    <location>
        <begin position="2054"/>
        <end position="2198"/>
    </location>
</feature>
<feature type="coiled-coil region" evidence="6">
    <location>
        <begin position="1327"/>
        <end position="1354"/>
    </location>
</feature>
<name>A0A415GR76_9BACT</name>
<dbReference type="Proteomes" id="UP000286598">
    <property type="component" value="Unassembled WGS sequence"/>
</dbReference>
<protein>
    <submittedName>
        <fullName evidence="8">T9SS C-terminal target domain-containing protein</fullName>
    </submittedName>
</protein>
<evidence type="ECO:0000256" key="1">
    <source>
        <dbReference type="ARBA" id="ARBA00001913"/>
    </source>
</evidence>
<evidence type="ECO:0000256" key="6">
    <source>
        <dbReference type="SAM" id="Coils"/>
    </source>
</evidence>
<dbReference type="GO" id="GO:0046872">
    <property type="term" value="F:metal ion binding"/>
    <property type="evidence" value="ECO:0007669"/>
    <property type="project" value="UniProtKB-KW"/>
</dbReference>
<comment type="cofactor">
    <cofactor evidence="1">
        <name>Ca(2+)</name>
        <dbReference type="ChEBI" id="CHEBI:29108"/>
    </cofactor>
</comment>
<organism evidence="8 9">
    <name type="scientific">Leyella stercorea</name>
    <dbReference type="NCBI Taxonomy" id="363265"/>
    <lineage>
        <taxon>Bacteria</taxon>
        <taxon>Pseudomonadati</taxon>
        <taxon>Bacteroidota</taxon>
        <taxon>Bacteroidia</taxon>
        <taxon>Bacteroidales</taxon>
        <taxon>Prevotellaceae</taxon>
        <taxon>Leyella</taxon>
    </lineage>
</organism>
<keyword evidence="6" id="KW-0175">Coiled coil</keyword>
<keyword evidence="9" id="KW-1185">Reference proteome</keyword>